<dbReference type="Gramene" id="Psat05G0162100-T1">
    <property type="protein sequence ID" value="KAI5404529.1"/>
    <property type="gene ID" value="KIW84_051621"/>
</dbReference>
<name>A0A9D5ADY5_PEA</name>
<organism evidence="3 4">
    <name type="scientific">Pisum sativum</name>
    <name type="common">Garden pea</name>
    <name type="synonym">Lathyrus oleraceus</name>
    <dbReference type="NCBI Taxonomy" id="3888"/>
    <lineage>
        <taxon>Eukaryota</taxon>
        <taxon>Viridiplantae</taxon>
        <taxon>Streptophyta</taxon>
        <taxon>Embryophyta</taxon>
        <taxon>Tracheophyta</taxon>
        <taxon>Spermatophyta</taxon>
        <taxon>Magnoliopsida</taxon>
        <taxon>eudicotyledons</taxon>
        <taxon>Gunneridae</taxon>
        <taxon>Pentapetalae</taxon>
        <taxon>rosids</taxon>
        <taxon>fabids</taxon>
        <taxon>Fabales</taxon>
        <taxon>Fabaceae</taxon>
        <taxon>Papilionoideae</taxon>
        <taxon>50 kb inversion clade</taxon>
        <taxon>NPAAA clade</taxon>
        <taxon>Hologalegina</taxon>
        <taxon>IRL clade</taxon>
        <taxon>Fabeae</taxon>
        <taxon>Lathyrus</taxon>
    </lineage>
</organism>
<accession>A0A9D5ADY5</accession>
<dbReference type="PANTHER" id="PTHR48154">
    <property type="entry name" value="PROTEIN, PUTATIVE-RELATED"/>
    <property type="match status" value="1"/>
</dbReference>
<evidence type="ECO:0000313" key="3">
    <source>
        <dbReference type="EMBL" id="KAI5404529.1"/>
    </source>
</evidence>
<evidence type="ECO:0000259" key="2">
    <source>
        <dbReference type="Pfam" id="PF24924"/>
    </source>
</evidence>
<keyword evidence="4" id="KW-1185">Reference proteome</keyword>
<dbReference type="EMBL" id="JAMSHJ010000005">
    <property type="protein sequence ID" value="KAI5404529.1"/>
    <property type="molecule type" value="Genomic_DNA"/>
</dbReference>
<protein>
    <recommendedName>
        <fullName evidence="2">DUF7745 domain-containing protein</fullName>
    </recommendedName>
</protein>
<gene>
    <name evidence="3" type="ORF">KIW84_051621</name>
</gene>
<comment type="caution">
    <text evidence="3">The sequence shown here is derived from an EMBL/GenBank/DDBJ whole genome shotgun (WGS) entry which is preliminary data.</text>
</comment>
<dbReference type="Pfam" id="PF24924">
    <property type="entry name" value="DUF7745"/>
    <property type="match status" value="1"/>
</dbReference>
<feature type="coiled-coil region" evidence="1">
    <location>
        <begin position="356"/>
        <end position="390"/>
    </location>
</feature>
<proteinExistence type="predicted"/>
<feature type="domain" description="DUF7745" evidence="2">
    <location>
        <begin position="21"/>
        <end position="279"/>
    </location>
</feature>
<evidence type="ECO:0000256" key="1">
    <source>
        <dbReference type="SAM" id="Coils"/>
    </source>
</evidence>
<reference evidence="3 4" key="1">
    <citation type="journal article" date="2022" name="Nat. Genet.">
        <title>Improved pea reference genome and pan-genome highlight genomic features and evolutionary characteristics.</title>
        <authorList>
            <person name="Yang T."/>
            <person name="Liu R."/>
            <person name="Luo Y."/>
            <person name="Hu S."/>
            <person name="Wang D."/>
            <person name="Wang C."/>
            <person name="Pandey M.K."/>
            <person name="Ge S."/>
            <person name="Xu Q."/>
            <person name="Li N."/>
            <person name="Li G."/>
            <person name="Huang Y."/>
            <person name="Saxena R.K."/>
            <person name="Ji Y."/>
            <person name="Li M."/>
            <person name="Yan X."/>
            <person name="He Y."/>
            <person name="Liu Y."/>
            <person name="Wang X."/>
            <person name="Xiang C."/>
            <person name="Varshney R.K."/>
            <person name="Ding H."/>
            <person name="Gao S."/>
            <person name="Zong X."/>
        </authorList>
    </citation>
    <scope>NUCLEOTIDE SEQUENCE [LARGE SCALE GENOMIC DNA]</scope>
    <source>
        <strain evidence="3 4">cv. Zhongwan 6</strain>
    </source>
</reference>
<dbReference type="AlphaFoldDB" id="A0A9D5ADY5"/>
<sequence length="408" mass="47013">MDYGRRNTKKYSFRCPDLKDLRKLSSFVLDTLDFKQRHMKLLSVLSVDVVEGLLSILVQFYDPLYRCFTFLDHQLMSMLEEYAHLLGIPVSDKVPFSGLKEIPKSHTIAEALNLKKSEIETHWVKKGEMFGLTSEFLIGKAIVFAQARSVDAFEAIFVLLIYGLALFPNIDGFVDVNSIRIFWIGNPVPTLLGDMYFSMHLRNSKGGGTIVCRVPLLYKWFISHLPQTPAFLENKQCLRWSQRLMSLTNDDIVWYDSALSSVDIIDSGDEFSNVPLIGLFYQEGKDPQHLKQKMIHAWHNVHKKGRSELGPFNNVTLEAYTILVKKRALELKMLYACERPMSLVVAEPSTLPNQDVEELEDALTKMKQERDTWEERFQALSQKHEESQLESKNMDALIELLEDRAVKR</sequence>
<dbReference type="PANTHER" id="PTHR48154:SF1">
    <property type="entry name" value="PROTEIN, PUTATIVE-RELATED"/>
    <property type="match status" value="1"/>
</dbReference>
<evidence type="ECO:0000313" key="4">
    <source>
        <dbReference type="Proteomes" id="UP001058974"/>
    </source>
</evidence>
<dbReference type="Proteomes" id="UP001058974">
    <property type="component" value="Chromosome 5"/>
</dbReference>
<dbReference type="InterPro" id="IPR056647">
    <property type="entry name" value="DUF7745"/>
</dbReference>
<keyword evidence="1" id="KW-0175">Coiled coil</keyword>